<dbReference type="GO" id="GO:0016020">
    <property type="term" value="C:membrane"/>
    <property type="evidence" value="ECO:0007669"/>
    <property type="project" value="UniProtKB-SubCell"/>
</dbReference>
<dbReference type="PANTHER" id="PTHR23051:SF0">
    <property type="entry name" value="SOLUTE CARRIER FAMILY 35 MEMBER F5"/>
    <property type="match status" value="1"/>
</dbReference>
<feature type="transmembrane region" description="Helical" evidence="7">
    <location>
        <begin position="187"/>
        <end position="205"/>
    </location>
</feature>
<sequence>LGFYILILVNFFWVLSGELTRFVFIDSHFNRPFFVLCFKSSLLSLYYIIYLCKPVKIKYTELEEEIELSIEGFELMSDGENENCLEGKLVRFSSTKEIRRLPHGLAMEAQLARRSYSSSSQCSFPSISSPTLIILFLLLPLWLICSLTYQTSLLYTSVSSLNLLSASSSVFVLILSICLPSSHSKATPLKGLVVLINLLGVSLVSQSDSNSLIAIFLAVFSAFAYALYLISITKFVSMYRQIDINFLLGSIGLVSIGISLFLLPFLDWTSIESLHPLPSSAIWFRLILSTVLGTLIADRLWMEATLLTSSLVSSLSTSLSIPISFLMDSLLRQEYPGVLQLIAAIPITISFIGATLLEEKMDNLIDEESSLEDSSKESLIDNEHL</sequence>
<feature type="transmembrane region" description="Helical" evidence="7">
    <location>
        <begin position="33"/>
        <end position="52"/>
    </location>
</feature>
<comment type="caution">
    <text evidence="8">The sequence shown here is derived from an EMBL/GenBank/DDBJ whole genome shotgun (WGS) entry which is preliminary data.</text>
</comment>
<evidence type="ECO:0000256" key="1">
    <source>
        <dbReference type="ARBA" id="ARBA00004141"/>
    </source>
</evidence>
<organism evidence="8 9">
    <name type="scientific">Pristionchus entomophagus</name>
    <dbReference type="NCBI Taxonomy" id="358040"/>
    <lineage>
        <taxon>Eukaryota</taxon>
        <taxon>Metazoa</taxon>
        <taxon>Ecdysozoa</taxon>
        <taxon>Nematoda</taxon>
        <taxon>Chromadorea</taxon>
        <taxon>Rhabditida</taxon>
        <taxon>Rhabditina</taxon>
        <taxon>Diplogasteromorpha</taxon>
        <taxon>Diplogasteroidea</taxon>
        <taxon>Neodiplogasteridae</taxon>
        <taxon>Pristionchus</taxon>
    </lineage>
</organism>
<feature type="non-terminal residue" evidence="8">
    <location>
        <position position="1"/>
    </location>
</feature>
<protein>
    <recommendedName>
        <fullName evidence="6">Solute carrier family 35 member F5</fullName>
    </recommendedName>
</protein>
<dbReference type="PANTHER" id="PTHR23051">
    <property type="entry name" value="SOLUTE CARRIER FAMILY 35, MEMBER F5"/>
    <property type="match status" value="1"/>
</dbReference>
<proteinExistence type="inferred from homology"/>
<keyword evidence="4 7" id="KW-1133">Transmembrane helix</keyword>
<keyword evidence="5 7" id="KW-0472">Membrane</keyword>
<evidence type="ECO:0000256" key="6">
    <source>
        <dbReference type="ARBA" id="ARBA00040744"/>
    </source>
</evidence>
<evidence type="ECO:0000256" key="3">
    <source>
        <dbReference type="ARBA" id="ARBA00022692"/>
    </source>
</evidence>
<feature type="transmembrane region" description="Helical" evidence="7">
    <location>
        <begin position="244"/>
        <end position="265"/>
    </location>
</feature>
<reference evidence="8" key="1">
    <citation type="submission" date="2023-10" db="EMBL/GenBank/DDBJ databases">
        <title>Genome assembly of Pristionchus species.</title>
        <authorList>
            <person name="Yoshida K."/>
            <person name="Sommer R.J."/>
        </authorList>
    </citation>
    <scope>NUCLEOTIDE SEQUENCE</scope>
    <source>
        <strain evidence="8">RS0144</strain>
    </source>
</reference>
<evidence type="ECO:0000256" key="5">
    <source>
        <dbReference type="ARBA" id="ARBA00023136"/>
    </source>
</evidence>
<feature type="transmembrane region" description="Helical" evidence="7">
    <location>
        <begin position="304"/>
        <end position="326"/>
    </location>
</feature>
<accession>A0AAV5U2G7</accession>
<evidence type="ECO:0000313" key="8">
    <source>
        <dbReference type="EMBL" id="GMT00642.1"/>
    </source>
</evidence>
<dbReference type="SUPFAM" id="SSF103481">
    <property type="entry name" value="Multidrug resistance efflux transporter EmrE"/>
    <property type="match status" value="1"/>
</dbReference>
<feature type="transmembrane region" description="Helical" evidence="7">
    <location>
        <begin position="211"/>
        <end position="232"/>
    </location>
</feature>
<evidence type="ECO:0000256" key="4">
    <source>
        <dbReference type="ARBA" id="ARBA00022989"/>
    </source>
</evidence>
<evidence type="ECO:0000256" key="2">
    <source>
        <dbReference type="ARBA" id="ARBA00007863"/>
    </source>
</evidence>
<evidence type="ECO:0000256" key="7">
    <source>
        <dbReference type="SAM" id="Phobius"/>
    </source>
</evidence>
<name>A0AAV5U2G7_9BILA</name>
<dbReference type="EMBL" id="BTSX01000005">
    <property type="protein sequence ID" value="GMT00642.1"/>
    <property type="molecule type" value="Genomic_DNA"/>
</dbReference>
<feature type="transmembrane region" description="Helical" evidence="7">
    <location>
        <begin position="338"/>
        <end position="357"/>
    </location>
</feature>
<comment type="similarity">
    <text evidence="2">Belongs to the SLC35F solute transporter family.</text>
</comment>
<feature type="transmembrane region" description="Helical" evidence="7">
    <location>
        <begin position="161"/>
        <end position="180"/>
    </location>
</feature>
<dbReference type="AlphaFoldDB" id="A0AAV5U2G7"/>
<feature type="transmembrane region" description="Helical" evidence="7">
    <location>
        <begin position="131"/>
        <end position="149"/>
    </location>
</feature>
<evidence type="ECO:0000313" key="9">
    <source>
        <dbReference type="Proteomes" id="UP001432027"/>
    </source>
</evidence>
<keyword evidence="3 7" id="KW-0812">Transmembrane</keyword>
<feature type="transmembrane region" description="Helical" evidence="7">
    <location>
        <begin position="277"/>
        <end position="297"/>
    </location>
</feature>
<keyword evidence="9" id="KW-1185">Reference proteome</keyword>
<comment type="subcellular location">
    <subcellularLocation>
        <location evidence="1">Membrane</location>
        <topology evidence="1">Multi-pass membrane protein</topology>
    </subcellularLocation>
</comment>
<dbReference type="Proteomes" id="UP001432027">
    <property type="component" value="Unassembled WGS sequence"/>
</dbReference>
<gene>
    <name evidence="8" type="ORF">PENTCL1PPCAC_22816</name>
</gene>
<dbReference type="InterPro" id="IPR037185">
    <property type="entry name" value="EmrE-like"/>
</dbReference>